<dbReference type="RefSeq" id="WP_368505881.1">
    <property type="nucleotide sequence ID" value="NZ_CP162551.1"/>
</dbReference>
<name>A0AB39BYB2_9BACI</name>
<gene>
    <name evidence="1" type="ORF">AB3N04_10130</name>
</gene>
<dbReference type="EMBL" id="CP162551">
    <property type="protein sequence ID" value="XDI38618.1"/>
    <property type="molecule type" value="Genomic_DNA"/>
</dbReference>
<proteinExistence type="predicted"/>
<organism evidence="1">
    <name type="scientific">Alkalihalophilus sp. As8PL</name>
    <dbReference type="NCBI Taxonomy" id="3237103"/>
    <lineage>
        <taxon>Bacteria</taxon>
        <taxon>Bacillati</taxon>
        <taxon>Bacillota</taxon>
        <taxon>Bacilli</taxon>
        <taxon>Bacillales</taxon>
        <taxon>Bacillaceae</taxon>
        <taxon>Alkalihalophilus</taxon>
    </lineage>
</organism>
<sequence length="203" mass="23823">MENLHAYRLLMNSYLSCPYDLVRSKESLQCAKKISLQNFINNVINGFFSKSCKEHHVLALLKMVDTYRRDLKRSVFDSTMEYTIALATITDHFLQITCDYIEEGNHTYVEHDKGLIINQYNEDQYSVKKLLTEVDEELSLLYAKEVCVELQKSFRCLPDVIELIDMMNGERHLYFPSKDGSDQSDFIYYSRPLVEKEINRICS</sequence>
<protein>
    <recommendedName>
        <fullName evidence="2">HEPN domain-containing protein</fullName>
    </recommendedName>
</protein>
<dbReference type="AlphaFoldDB" id="A0AB39BYB2"/>
<accession>A0AB39BYB2</accession>
<evidence type="ECO:0000313" key="1">
    <source>
        <dbReference type="EMBL" id="XDI38618.1"/>
    </source>
</evidence>
<evidence type="ECO:0008006" key="2">
    <source>
        <dbReference type="Google" id="ProtNLM"/>
    </source>
</evidence>
<reference evidence="1" key="1">
    <citation type="submission" date="2024-07" db="EMBL/GenBank/DDBJ databases">
        <title>Identification and characteristics of an arsenic-resistant bacterial isolate, which belongs to a novel species.</title>
        <authorList>
            <person name="Juszczyk A."/>
            <person name="Kowalczyk A."/>
            <person name="Was K."/>
            <person name="Kosowicz W."/>
            <person name="Budzyn A."/>
            <person name="Latowski D."/>
        </authorList>
    </citation>
    <scope>NUCLEOTIDE SEQUENCE</scope>
    <source>
        <strain evidence="1">As8PL</strain>
    </source>
</reference>